<reference evidence="2" key="1">
    <citation type="submission" date="2020-10" db="EMBL/GenBank/DDBJ databases">
        <authorList>
            <person name="Gilroy R."/>
        </authorList>
    </citation>
    <scope>NUCLEOTIDE SEQUENCE</scope>
    <source>
        <strain evidence="2">CHK183-6373</strain>
    </source>
</reference>
<protein>
    <submittedName>
        <fullName evidence="2">Extracellular solute-binding protein</fullName>
    </submittedName>
</protein>
<dbReference type="InterPro" id="IPR006059">
    <property type="entry name" value="SBP"/>
</dbReference>
<dbReference type="EMBL" id="DVOT01000184">
    <property type="protein sequence ID" value="HIV28339.1"/>
    <property type="molecule type" value="Genomic_DNA"/>
</dbReference>
<evidence type="ECO:0000256" key="1">
    <source>
        <dbReference type="SAM" id="SignalP"/>
    </source>
</evidence>
<dbReference type="SUPFAM" id="SSF53850">
    <property type="entry name" value="Periplasmic binding protein-like II"/>
    <property type="match status" value="1"/>
</dbReference>
<dbReference type="Gene3D" id="3.40.190.10">
    <property type="entry name" value="Periplasmic binding protein-like II"/>
    <property type="match status" value="2"/>
</dbReference>
<gene>
    <name evidence="2" type="ORF">IAA64_10220</name>
</gene>
<proteinExistence type="predicted"/>
<sequence length="515" mass="57042">MRKILAMLLALALLLPAGAALAETYPLVEEPITVTGVVIHAEGVGEPRLTWTALEEVTGIHVDWTAVESDAFAVYLAAGEWPDFFHNTMEAVHINDYGVLGEMFVDYTQYLDIMPNLSKTFEEYPDARKVVTETNGAIYQLPYIEESATTTTARVYYREDVLDKFGLAVPTTTEEFYDVLVALKENNGGAAPLIANVYSGSYFEPFMYASFGPSRNPDFEDDGSGAVVFNRTSDQYKHFLEYMNRLYAEGLLHQEFLTLDGTTSLSLAQEGLGVFMDGIAHSLTEADFESGVCEIGVLAPLTSEYDDERVVIGCAKCQTGGLVINAASEYVEELCKMFDILYATEEVVEGTGLYGQAGCYGPEGGMWAFSNEDHTQYEFILPEGYEGTTTDYQYDHVIYTNCGRATALAHAVTSTPGNAQARQIGFVNNLIPYQEESVFPASYLKFTDEEQAEIDAHYLEIKTYVESMRSQFITGVADIAADWDAYVQTIEDMGIADVLEVYQASYDRWNGKTAE</sequence>
<feature type="signal peptide" evidence="1">
    <location>
        <begin position="1"/>
        <end position="22"/>
    </location>
</feature>
<evidence type="ECO:0000313" key="2">
    <source>
        <dbReference type="EMBL" id="HIV28339.1"/>
    </source>
</evidence>
<dbReference type="Pfam" id="PF01547">
    <property type="entry name" value="SBP_bac_1"/>
    <property type="match status" value="1"/>
</dbReference>
<name>A0A9D1PA24_9FIRM</name>
<comment type="caution">
    <text evidence="2">The sequence shown here is derived from an EMBL/GenBank/DDBJ whole genome shotgun (WGS) entry which is preliminary data.</text>
</comment>
<evidence type="ECO:0000313" key="3">
    <source>
        <dbReference type="Proteomes" id="UP000886884"/>
    </source>
</evidence>
<accession>A0A9D1PA24</accession>
<dbReference type="Proteomes" id="UP000886884">
    <property type="component" value="Unassembled WGS sequence"/>
</dbReference>
<feature type="chain" id="PRO_5038932123" evidence="1">
    <location>
        <begin position="23"/>
        <end position="515"/>
    </location>
</feature>
<dbReference type="AlphaFoldDB" id="A0A9D1PA24"/>
<dbReference type="InterPro" id="IPR050490">
    <property type="entry name" value="Bact_solute-bd_prot1"/>
</dbReference>
<keyword evidence="1" id="KW-0732">Signal</keyword>
<dbReference type="PANTHER" id="PTHR43649:SF17">
    <property type="entry name" value="ABC TRANSPORTER SOLUTE BINDING PROTEIN-SUGAR TRANSPORT"/>
    <property type="match status" value="1"/>
</dbReference>
<reference evidence="2" key="2">
    <citation type="journal article" date="2021" name="PeerJ">
        <title>Extensive microbial diversity within the chicken gut microbiome revealed by metagenomics and culture.</title>
        <authorList>
            <person name="Gilroy R."/>
            <person name="Ravi A."/>
            <person name="Getino M."/>
            <person name="Pursley I."/>
            <person name="Horton D.L."/>
            <person name="Alikhan N.F."/>
            <person name="Baker D."/>
            <person name="Gharbi K."/>
            <person name="Hall N."/>
            <person name="Watson M."/>
            <person name="Adriaenssens E.M."/>
            <person name="Foster-Nyarko E."/>
            <person name="Jarju S."/>
            <person name="Secka A."/>
            <person name="Antonio M."/>
            <person name="Oren A."/>
            <person name="Chaudhuri R.R."/>
            <person name="La Ragione R."/>
            <person name="Hildebrand F."/>
            <person name="Pallen M.J."/>
        </authorList>
    </citation>
    <scope>NUCLEOTIDE SEQUENCE</scope>
    <source>
        <strain evidence="2">CHK183-6373</strain>
    </source>
</reference>
<organism evidence="2 3">
    <name type="scientific">Candidatus Ornithocaccomicrobium faecavium</name>
    <dbReference type="NCBI Taxonomy" id="2840890"/>
    <lineage>
        <taxon>Bacteria</taxon>
        <taxon>Bacillati</taxon>
        <taxon>Bacillota</taxon>
        <taxon>Clostridia</taxon>
        <taxon>Candidatus Ornithocaccomicrobium</taxon>
    </lineage>
</organism>
<dbReference type="PANTHER" id="PTHR43649">
    <property type="entry name" value="ARABINOSE-BINDING PROTEIN-RELATED"/>
    <property type="match status" value="1"/>
</dbReference>